<evidence type="ECO:0000256" key="5">
    <source>
        <dbReference type="ARBA" id="ARBA00022723"/>
    </source>
</evidence>
<feature type="domain" description="Aminotransferase class V" evidence="9">
    <location>
        <begin position="4"/>
        <end position="366"/>
    </location>
</feature>
<dbReference type="PIRSF" id="PIRSF005572">
    <property type="entry name" value="NifS"/>
    <property type="match status" value="1"/>
</dbReference>
<dbReference type="InterPro" id="IPR015422">
    <property type="entry name" value="PyrdxlP-dep_Trfase_small"/>
</dbReference>
<evidence type="ECO:0000256" key="8">
    <source>
        <dbReference type="ARBA" id="ARBA00023014"/>
    </source>
</evidence>
<dbReference type="Gene3D" id="3.40.640.10">
    <property type="entry name" value="Type I PLP-dependent aspartate aminotransferase-like (Major domain)"/>
    <property type="match status" value="1"/>
</dbReference>
<dbReference type="InterPro" id="IPR015421">
    <property type="entry name" value="PyrdxlP-dep_Trfase_major"/>
</dbReference>
<evidence type="ECO:0000256" key="6">
    <source>
        <dbReference type="ARBA" id="ARBA00022898"/>
    </source>
</evidence>
<evidence type="ECO:0000256" key="2">
    <source>
        <dbReference type="ARBA" id="ARBA00006490"/>
    </source>
</evidence>
<dbReference type="PANTHER" id="PTHR11601:SF34">
    <property type="entry name" value="CYSTEINE DESULFURASE"/>
    <property type="match status" value="1"/>
</dbReference>
<keyword evidence="4" id="KW-0808">Transferase</keyword>
<dbReference type="SUPFAM" id="SSF53383">
    <property type="entry name" value="PLP-dependent transferases"/>
    <property type="match status" value="1"/>
</dbReference>
<evidence type="ECO:0000256" key="4">
    <source>
        <dbReference type="ARBA" id="ARBA00022679"/>
    </source>
</evidence>
<dbReference type="GO" id="GO:0051536">
    <property type="term" value="F:iron-sulfur cluster binding"/>
    <property type="evidence" value="ECO:0007669"/>
    <property type="project" value="UniProtKB-KW"/>
</dbReference>
<dbReference type="Gene3D" id="1.10.260.50">
    <property type="match status" value="1"/>
</dbReference>
<evidence type="ECO:0000259" key="9">
    <source>
        <dbReference type="Pfam" id="PF00266"/>
    </source>
</evidence>
<comment type="similarity">
    <text evidence="2">Belongs to the class-V pyridoxal-phosphate-dependent aminotransferase family. NifS/IscS subfamily.</text>
</comment>
<keyword evidence="6" id="KW-0663">Pyridoxal phosphate</keyword>
<dbReference type="InterPro" id="IPR000192">
    <property type="entry name" value="Aminotrans_V_dom"/>
</dbReference>
<dbReference type="PROSITE" id="PS00595">
    <property type="entry name" value="AA_TRANSFER_CLASS_5"/>
    <property type="match status" value="1"/>
</dbReference>
<keyword evidence="7" id="KW-0408">Iron</keyword>
<protein>
    <recommendedName>
        <fullName evidence="3">cysteine desulfurase</fullName>
        <ecNumber evidence="3">2.8.1.7</ecNumber>
    </recommendedName>
</protein>
<reference evidence="10" key="1">
    <citation type="submission" date="2018-05" db="EMBL/GenBank/DDBJ databases">
        <authorList>
            <person name="Lanie J.A."/>
            <person name="Ng W.-L."/>
            <person name="Kazmierczak K.M."/>
            <person name="Andrzejewski T.M."/>
            <person name="Davidsen T.M."/>
            <person name="Wayne K.J."/>
            <person name="Tettelin H."/>
            <person name="Glass J.I."/>
            <person name="Rusch D."/>
            <person name="Podicherti R."/>
            <person name="Tsui H.-C.T."/>
            <person name="Winkler M.E."/>
        </authorList>
    </citation>
    <scope>NUCLEOTIDE SEQUENCE</scope>
</reference>
<keyword evidence="5" id="KW-0479">Metal-binding</keyword>
<dbReference type="GO" id="GO:0031071">
    <property type="term" value="F:cysteine desulfurase activity"/>
    <property type="evidence" value="ECO:0007669"/>
    <property type="project" value="UniProtKB-EC"/>
</dbReference>
<dbReference type="GO" id="GO:0046872">
    <property type="term" value="F:metal ion binding"/>
    <property type="evidence" value="ECO:0007669"/>
    <property type="project" value="UniProtKB-KW"/>
</dbReference>
<dbReference type="NCBIfam" id="NF002806">
    <property type="entry name" value="PRK02948.1"/>
    <property type="match status" value="1"/>
</dbReference>
<evidence type="ECO:0000256" key="3">
    <source>
        <dbReference type="ARBA" id="ARBA00012239"/>
    </source>
</evidence>
<evidence type="ECO:0000256" key="1">
    <source>
        <dbReference type="ARBA" id="ARBA00001933"/>
    </source>
</evidence>
<evidence type="ECO:0000313" key="10">
    <source>
        <dbReference type="EMBL" id="SVA40908.1"/>
    </source>
</evidence>
<proteinExistence type="inferred from homology"/>
<dbReference type="AlphaFoldDB" id="A0A381VMA3"/>
<dbReference type="Gene3D" id="3.90.1150.10">
    <property type="entry name" value="Aspartate Aminotransferase, domain 1"/>
    <property type="match status" value="1"/>
</dbReference>
<dbReference type="InterPro" id="IPR020578">
    <property type="entry name" value="Aminotrans_V_PyrdxlP_BS"/>
</dbReference>
<comment type="cofactor">
    <cofactor evidence="1">
        <name>pyridoxal 5'-phosphate</name>
        <dbReference type="ChEBI" id="CHEBI:597326"/>
    </cofactor>
</comment>
<dbReference type="FunFam" id="3.40.640.10:FF:000084">
    <property type="entry name" value="IscS-like cysteine desulfurase"/>
    <property type="match status" value="1"/>
</dbReference>
<keyword evidence="8" id="KW-0411">Iron-sulfur</keyword>
<gene>
    <name evidence="10" type="ORF">METZ01_LOCUS93762</name>
</gene>
<dbReference type="InterPro" id="IPR015424">
    <property type="entry name" value="PyrdxlP-dep_Trfase"/>
</dbReference>
<dbReference type="EMBL" id="UINC01009107">
    <property type="protein sequence ID" value="SVA40908.1"/>
    <property type="molecule type" value="Genomic_DNA"/>
</dbReference>
<evidence type="ECO:0000256" key="7">
    <source>
        <dbReference type="ARBA" id="ARBA00023004"/>
    </source>
</evidence>
<dbReference type="Pfam" id="PF00266">
    <property type="entry name" value="Aminotran_5"/>
    <property type="match status" value="1"/>
</dbReference>
<organism evidence="10">
    <name type="scientific">marine metagenome</name>
    <dbReference type="NCBI Taxonomy" id="408172"/>
    <lineage>
        <taxon>unclassified sequences</taxon>
        <taxon>metagenomes</taxon>
        <taxon>ecological metagenomes</taxon>
    </lineage>
</organism>
<dbReference type="InterPro" id="IPR016454">
    <property type="entry name" value="Cysteine_dSase"/>
</dbReference>
<sequence length="384" mass="41343">MHKIYLDHNATTPVLPEVLDVMLPFYKDKFGNPSSVHSEGRVARVSLDVAREQVAELISAKPVEIVFTSGGSESNNFAILGVALALNSKKRHIVTSEVEHAAILNPLKQLETLGFHIDYIPVDDSGRVNPQKIKNILTDSTALVTIQHANSEVGTLQNISEIGKLIQKKGILFHTDAVQSVGKMPVNVNDLGVDLLSISSHKIYGPKGVGALFVKRGTPALFSPVCGGGQEKKRRGGTENVPGIVGFGKACQIAQHRVNKGKPEELKKMRDQLRERINELVPNVKFFGCLEKCLPNTLNCGFEGADGEALLIALDMKGILVSTGSACSSGTGLPSQVLSAMRLPQSMISSSLRFSLGWGNTLEDIDFTATTLANAVMLSRKKSP</sequence>
<dbReference type="PANTHER" id="PTHR11601">
    <property type="entry name" value="CYSTEINE DESULFURYLASE FAMILY MEMBER"/>
    <property type="match status" value="1"/>
</dbReference>
<name>A0A381VMA3_9ZZZZ</name>
<accession>A0A381VMA3</accession>
<dbReference type="EC" id="2.8.1.7" evidence="3"/>